<feature type="domain" description="F-box" evidence="1">
    <location>
        <begin position="16"/>
        <end position="56"/>
    </location>
</feature>
<dbReference type="NCBIfam" id="TIGR01640">
    <property type="entry name" value="F_box_assoc_1"/>
    <property type="match status" value="1"/>
</dbReference>
<evidence type="ECO:0000313" key="3">
    <source>
        <dbReference type="EMBL" id="CAI8591978.1"/>
    </source>
</evidence>
<proteinExistence type="predicted"/>
<dbReference type="EMBL" id="OX451735">
    <property type="protein sequence ID" value="CAI8591978.1"/>
    <property type="molecule type" value="Genomic_DNA"/>
</dbReference>
<dbReference type="PANTHER" id="PTHR31672">
    <property type="entry name" value="BNACNNG10540D PROTEIN"/>
    <property type="match status" value="1"/>
</dbReference>
<dbReference type="Pfam" id="PF08268">
    <property type="entry name" value="FBA_3"/>
    <property type="match status" value="1"/>
</dbReference>
<name>A0AAV0Z3I2_VICFA</name>
<evidence type="ECO:0008006" key="5">
    <source>
        <dbReference type="Google" id="ProtNLM"/>
    </source>
</evidence>
<evidence type="ECO:0000259" key="1">
    <source>
        <dbReference type="Pfam" id="PF00646"/>
    </source>
</evidence>
<dbReference type="AlphaFoldDB" id="A0AAV0Z3I2"/>
<dbReference type="InterPro" id="IPR017451">
    <property type="entry name" value="F-box-assoc_interact_dom"/>
</dbReference>
<sequence>MSMTKSVGIRNTKVSSDIPNDLAFFILLKLSIKSLKRFECVCKPWILLLKNPIFTRLFCDNFLYDNNCYYHDKSLFLHHITANNFDSEFVMYSHSGDRYENMIKLNWPNPFQEEDPGFDILGSGIINGIICLISYFHLSMKFVLWNPTTKEFKVIPNSPFDFVRDKLYFNEKGFGYDCIGDDYKVIREIAIDLESDYDTEIVSLGKISHNPFWEIYSLRSNSWKKLQFDICHEYINKGMCLDGVCH</sequence>
<dbReference type="Proteomes" id="UP001157006">
    <property type="component" value="Chromosome 1S"/>
</dbReference>
<dbReference type="InterPro" id="IPR001810">
    <property type="entry name" value="F-box_dom"/>
</dbReference>
<keyword evidence="4" id="KW-1185">Reference proteome</keyword>
<evidence type="ECO:0000259" key="2">
    <source>
        <dbReference type="Pfam" id="PF08268"/>
    </source>
</evidence>
<gene>
    <name evidence="3" type="ORF">VFH_I016320</name>
</gene>
<dbReference type="InterPro" id="IPR013187">
    <property type="entry name" value="F-box-assoc_dom_typ3"/>
</dbReference>
<feature type="domain" description="F-box associated beta-propeller type 3" evidence="2">
    <location>
        <begin position="103"/>
        <end position="244"/>
    </location>
</feature>
<evidence type="ECO:0000313" key="4">
    <source>
        <dbReference type="Proteomes" id="UP001157006"/>
    </source>
</evidence>
<protein>
    <recommendedName>
        <fullName evidence="5">F-box domain-containing protein</fullName>
    </recommendedName>
</protein>
<dbReference type="PANTHER" id="PTHR31672:SF13">
    <property type="entry name" value="F-BOX PROTEIN CPR30-LIKE"/>
    <property type="match status" value="1"/>
</dbReference>
<dbReference type="Pfam" id="PF00646">
    <property type="entry name" value="F-box"/>
    <property type="match status" value="1"/>
</dbReference>
<dbReference type="SUPFAM" id="SSF81383">
    <property type="entry name" value="F-box domain"/>
    <property type="match status" value="1"/>
</dbReference>
<organism evidence="3 4">
    <name type="scientific">Vicia faba</name>
    <name type="common">Broad bean</name>
    <name type="synonym">Faba vulgaris</name>
    <dbReference type="NCBI Taxonomy" id="3906"/>
    <lineage>
        <taxon>Eukaryota</taxon>
        <taxon>Viridiplantae</taxon>
        <taxon>Streptophyta</taxon>
        <taxon>Embryophyta</taxon>
        <taxon>Tracheophyta</taxon>
        <taxon>Spermatophyta</taxon>
        <taxon>Magnoliopsida</taxon>
        <taxon>eudicotyledons</taxon>
        <taxon>Gunneridae</taxon>
        <taxon>Pentapetalae</taxon>
        <taxon>rosids</taxon>
        <taxon>fabids</taxon>
        <taxon>Fabales</taxon>
        <taxon>Fabaceae</taxon>
        <taxon>Papilionoideae</taxon>
        <taxon>50 kb inversion clade</taxon>
        <taxon>NPAAA clade</taxon>
        <taxon>Hologalegina</taxon>
        <taxon>IRL clade</taxon>
        <taxon>Fabeae</taxon>
        <taxon>Vicia</taxon>
    </lineage>
</organism>
<accession>A0AAV0Z3I2</accession>
<reference evidence="3 4" key="1">
    <citation type="submission" date="2023-01" db="EMBL/GenBank/DDBJ databases">
        <authorList>
            <person name="Kreplak J."/>
        </authorList>
    </citation>
    <scope>NUCLEOTIDE SEQUENCE [LARGE SCALE GENOMIC DNA]</scope>
</reference>
<dbReference type="InterPro" id="IPR036047">
    <property type="entry name" value="F-box-like_dom_sf"/>
</dbReference>
<dbReference type="InterPro" id="IPR050796">
    <property type="entry name" value="SCF_F-box_component"/>
</dbReference>